<evidence type="ECO:0000313" key="2">
    <source>
        <dbReference type="Proteomes" id="UP000242502"/>
    </source>
</evidence>
<evidence type="ECO:0008006" key="3">
    <source>
        <dbReference type="Google" id="ProtNLM"/>
    </source>
</evidence>
<name>A0A1D2QNX0_9GAMM</name>
<reference evidence="1 2" key="1">
    <citation type="journal article" date="2016" name="Appl. Environ. Microbiol.">
        <title>Lack of Overt Genome Reduction in the Bryostatin-Producing Bryozoan Symbiont "Candidatus Endobugula sertula".</title>
        <authorList>
            <person name="Miller I.J."/>
            <person name="Vanee N."/>
            <person name="Fong S.S."/>
            <person name="Lim-Fong G.E."/>
            <person name="Kwan J.C."/>
        </authorList>
    </citation>
    <scope>NUCLEOTIDE SEQUENCE [LARGE SCALE GENOMIC DNA]</scope>
    <source>
        <strain evidence="1">AB1-4</strain>
    </source>
</reference>
<dbReference type="PROSITE" id="PS51257">
    <property type="entry name" value="PROKAR_LIPOPROTEIN"/>
    <property type="match status" value="1"/>
</dbReference>
<proteinExistence type="predicted"/>
<comment type="caution">
    <text evidence="1">The sequence shown here is derived from an EMBL/GenBank/DDBJ whole genome shotgun (WGS) entry which is preliminary data.</text>
</comment>
<evidence type="ECO:0000313" key="1">
    <source>
        <dbReference type="EMBL" id="ODS23233.1"/>
    </source>
</evidence>
<dbReference type="EMBL" id="MDLC01000035">
    <property type="protein sequence ID" value="ODS23233.1"/>
    <property type="molecule type" value="Genomic_DNA"/>
</dbReference>
<protein>
    <recommendedName>
        <fullName evidence="3">Lipoprotein SmpA/OmlA domain-containing protein</fullName>
    </recommendedName>
</protein>
<sequence>MMRIIYFLLVVILFTGCSYFVSWEDVSDPVVGRSMEEIEKIWDEPDQIIPLANGAKEYKYKIDRSCTHYWIVDKKGIITGYRYTGYCRPVG</sequence>
<organism evidence="1 2">
    <name type="scientific">Candidatus Endobugula sertula</name>
    <name type="common">Bugula neritina bacterial symbiont</name>
    <dbReference type="NCBI Taxonomy" id="62101"/>
    <lineage>
        <taxon>Bacteria</taxon>
        <taxon>Pseudomonadati</taxon>
        <taxon>Pseudomonadota</taxon>
        <taxon>Gammaproteobacteria</taxon>
        <taxon>Cellvibrionales</taxon>
        <taxon>Cellvibrionaceae</taxon>
        <taxon>Candidatus Endobugula</taxon>
    </lineage>
</organism>
<dbReference type="Proteomes" id="UP000242502">
    <property type="component" value="Unassembled WGS sequence"/>
</dbReference>
<dbReference type="AlphaFoldDB" id="A0A1D2QNX0"/>
<gene>
    <name evidence="1" type="ORF">AB835_10065</name>
</gene>
<accession>A0A1D2QNX0</accession>